<dbReference type="InterPro" id="IPR019734">
    <property type="entry name" value="TPR_rpt"/>
</dbReference>
<evidence type="ECO:0000256" key="4">
    <source>
        <dbReference type="SAM" id="Coils"/>
    </source>
</evidence>
<dbReference type="InterPro" id="IPR040111">
    <property type="entry name" value="ODAD4"/>
</dbReference>
<evidence type="ECO:0000256" key="3">
    <source>
        <dbReference type="ARBA" id="ARBA00034143"/>
    </source>
</evidence>
<comment type="caution">
    <text evidence="6">The sequence shown here is derived from an EMBL/GenBank/DDBJ whole genome shotgun (WGS) entry which is preliminary data.</text>
</comment>
<dbReference type="SMART" id="SM00028">
    <property type="entry name" value="TPR"/>
    <property type="match status" value="2"/>
</dbReference>
<feature type="compositionally biased region" description="Polar residues" evidence="5">
    <location>
        <begin position="233"/>
        <end position="248"/>
    </location>
</feature>
<dbReference type="GO" id="GO:0005930">
    <property type="term" value="C:axoneme"/>
    <property type="evidence" value="ECO:0007669"/>
    <property type="project" value="UniProtKB-SubCell"/>
</dbReference>
<evidence type="ECO:0000313" key="6">
    <source>
        <dbReference type="EMBL" id="KAJ3204455.1"/>
    </source>
</evidence>
<evidence type="ECO:0000313" key="7">
    <source>
        <dbReference type="Proteomes" id="UP001211065"/>
    </source>
</evidence>
<dbReference type="EMBL" id="JADGJW010001298">
    <property type="protein sequence ID" value="KAJ3204455.1"/>
    <property type="molecule type" value="Genomic_DNA"/>
</dbReference>
<protein>
    <recommendedName>
        <fullName evidence="2">Outer dynein arm-docking complex subunit 4</fullName>
    </recommendedName>
    <alternativeName>
        <fullName evidence="3">Tetratricopeptide repeat protein 25</fullName>
    </alternativeName>
</protein>
<comment type="subcellular location">
    <subcellularLocation>
        <location evidence="1">Cytoplasm</location>
        <location evidence="1">Cytoskeleton</location>
        <location evidence="1">Cilium axoneme</location>
    </subcellularLocation>
</comment>
<organism evidence="6 7">
    <name type="scientific">Clydaea vesicula</name>
    <dbReference type="NCBI Taxonomy" id="447962"/>
    <lineage>
        <taxon>Eukaryota</taxon>
        <taxon>Fungi</taxon>
        <taxon>Fungi incertae sedis</taxon>
        <taxon>Chytridiomycota</taxon>
        <taxon>Chytridiomycota incertae sedis</taxon>
        <taxon>Chytridiomycetes</taxon>
        <taxon>Lobulomycetales</taxon>
        <taxon>Lobulomycetaceae</taxon>
        <taxon>Clydaea</taxon>
    </lineage>
</organism>
<dbReference type="Gene3D" id="1.25.40.10">
    <property type="entry name" value="Tetratricopeptide repeat domain"/>
    <property type="match status" value="1"/>
</dbReference>
<dbReference type="InterPro" id="IPR011990">
    <property type="entry name" value="TPR-like_helical_dom_sf"/>
</dbReference>
<evidence type="ECO:0000256" key="5">
    <source>
        <dbReference type="SAM" id="MobiDB-lite"/>
    </source>
</evidence>
<dbReference type="Proteomes" id="UP001211065">
    <property type="component" value="Unassembled WGS sequence"/>
</dbReference>
<dbReference type="SUPFAM" id="SSF48452">
    <property type="entry name" value="TPR-like"/>
    <property type="match status" value="1"/>
</dbReference>
<name>A0AAD5XX50_9FUNG</name>
<sequence length="531" mass="60189">MLKFDVKKESVQTSALKAPTKQKVLTKEQVSFQNSLFLSLASEGEALVRKENYSKAEVCFRKALAIKQKLIANDIGVISTFDRDRVNCLILRSHCRLSSGDAAGGLEDAERALLECSFSQTTATNYACALLARAEALYYSGDFEKALLDFHKGERERPEISQFKAGVQKSEEAISQAILEIDAGRIKEKRKIGLQKEEEKKKLLTSSQTKPSRQQHHPPSIQSFLNSKKKSSARNSTVHPHQTISKTVNSNPSSPNNSNAISASNHLHSAREEKLSIINEVSQHLLINPQESNQQYYQLEQQLQQPKHGHFSSVQKKSESKKKFLVGNQPVINTYKKKEPIDILEKVLLEEIFDDKIFLLELTQDSCFMKCGKEQIGKLVYNAIDYLNTRIEFWRQRNPTASATTGKGRPQSSKSIIKKVIPSRQSSAMSNRRPMTAKSCGLEYTQKLISKAPTKPLLAWGSDLTSSQQSLVKNEQNLKKIREENNKKLEMLKNLQLPKKSNSKVEFNFDEKLSMEKRFEKVQKIYKTVHT</sequence>
<dbReference type="AlphaFoldDB" id="A0AAD5XX50"/>
<reference evidence="6" key="1">
    <citation type="submission" date="2020-05" db="EMBL/GenBank/DDBJ databases">
        <title>Phylogenomic resolution of chytrid fungi.</title>
        <authorList>
            <person name="Stajich J.E."/>
            <person name="Amses K."/>
            <person name="Simmons R."/>
            <person name="Seto K."/>
            <person name="Myers J."/>
            <person name="Bonds A."/>
            <person name="Quandt C.A."/>
            <person name="Barry K."/>
            <person name="Liu P."/>
            <person name="Grigoriev I."/>
            <person name="Longcore J.E."/>
            <person name="James T.Y."/>
        </authorList>
    </citation>
    <scope>NUCLEOTIDE SEQUENCE</scope>
    <source>
        <strain evidence="6">JEL0476</strain>
    </source>
</reference>
<proteinExistence type="predicted"/>
<accession>A0AAD5XX50</accession>
<dbReference type="PANTHER" id="PTHR23040:SF2">
    <property type="entry name" value="OUTER DYNEIN ARM-DOCKING COMPLEX SUBUNIT 4"/>
    <property type="match status" value="1"/>
</dbReference>
<keyword evidence="7" id="KW-1185">Reference proteome</keyword>
<dbReference type="PANTHER" id="PTHR23040">
    <property type="match status" value="1"/>
</dbReference>
<evidence type="ECO:0000256" key="2">
    <source>
        <dbReference type="ARBA" id="ARBA00034139"/>
    </source>
</evidence>
<feature type="coiled-coil region" evidence="4">
    <location>
        <begin position="464"/>
        <end position="495"/>
    </location>
</feature>
<feature type="region of interest" description="Disordered" evidence="5">
    <location>
        <begin position="197"/>
        <end position="262"/>
    </location>
</feature>
<evidence type="ECO:0000256" key="1">
    <source>
        <dbReference type="ARBA" id="ARBA00004430"/>
    </source>
</evidence>
<feature type="compositionally biased region" description="Low complexity" evidence="5">
    <location>
        <begin position="249"/>
        <end position="262"/>
    </location>
</feature>
<keyword evidence="4" id="KW-0175">Coiled coil</keyword>
<gene>
    <name evidence="6" type="primary">TTC25_1</name>
    <name evidence="6" type="ORF">HK099_001114</name>
</gene>